<evidence type="ECO:0000313" key="25">
    <source>
        <dbReference type="Proteomes" id="UP000186817"/>
    </source>
</evidence>
<dbReference type="InterPro" id="IPR007473">
    <property type="entry name" value="RlmJ"/>
</dbReference>
<evidence type="ECO:0000256" key="18">
    <source>
        <dbReference type="SAM" id="Coils"/>
    </source>
</evidence>
<feature type="domain" description="Helicase C-terminal" evidence="22">
    <location>
        <begin position="504"/>
        <end position="666"/>
    </location>
</feature>
<evidence type="ECO:0000256" key="2">
    <source>
        <dbReference type="ARBA" id="ARBA00007863"/>
    </source>
</evidence>
<feature type="repeat" description="PPR" evidence="17">
    <location>
        <begin position="2172"/>
        <end position="2206"/>
    </location>
</feature>
<dbReference type="InterPro" id="IPR001650">
    <property type="entry name" value="Helicase_C-like"/>
</dbReference>
<feature type="repeat" description="PPR" evidence="17">
    <location>
        <begin position="1282"/>
        <end position="1316"/>
    </location>
</feature>
<dbReference type="EMBL" id="LSRX01000197">
    <property type="protein sequence ID" value="OLQ04975.1"/>
    <property type="molecule type" value="Genomic_DNA"/>
</dbReference>
<comment type="similarity">
    <text evidence="14">Belongs to the DEAD box helicase family. DDX52/ROK1 subfamily.</text>
</comment>
<dbReference type="SUPFAM" id="SSF103481">
    <property type="entry name" value="Multidrug resistance efflux transporter EmrE"/>
    <property type="match status" value="1"/>
</dbReference>
<gene>
    <name evidence="24" type="primary">ddx52</name>
    <name evidence="24" type="ORF">AK812_SmicGene11875</name>
</gene>
<protein>
    <recommendedName>
        <fullName evidence="3">RNA helicase</fullName>
        <ecNumber evidence="3">3.6.4.13</ecNumber>
    </recommendedName>
</protein>
<dbReference type="SMART" id="SM00487">
    <property type="entry name" value="DEXDc"/>
    <property type="match status" value="1"/>
</dbReference>
<feature type="compositionally biased region" description="Basic and acidic residues" evidence="19">
    <location>
        <begin position="218"/>
        <end position="228"/>
    </location>
</feature>
<dbReference type="InterPro" id="IPR029063">
    <property type="entry name" value="SAM-dependent_MTases_sf"/>
</dbReference>
<keyword evidence="25" id="KW-1185">Reference proteome</keyword>
<sequence>MRSAERQTPKNAKPCLQLLYCPSVGVAAPCSLKPSREAFHKSTDAPKDRCRIVLGSNVVDRRGKTSDADKGVRQARRAGRALQPLGRQSQSLAGRARPEVETYIAQAVWQKCESPRCVLKLFCGILGLKPKWHRCVRHGKCEEKTPTFKQKSVRGPADWMDFFDVLRKGCTFGGTKKSKEVAFGKRKAPDPAIRPSLSTRSSTVLDYFGLDHADTAAKDQAEPKEAKVAKGAKANGQGYKRPGSWPKGEAKEQEEALDKRALQQKQEAVAALRRRHRIHISPGTPDLVESFDDMASRGVPPWLVRNLTSLGFSQPTPIQMQCFPAIMSGSHVLASAPTGSGKTIAFLGPILALLAKPGKEFARALVVDPSRELAKQTLDEFAKLTSGRKWNGRLVDKLSDKSNIKRLDVAVATPLRLVQLLRDNRISLDSTKHLVFDEADKLLDLGFAPQVDELLTFCPKEKGRLMQTMMFSATLPPVVVDLAGSILTSPLRISIGDVNAAAPDVEQKLLFITSEDGKLFSFRQLLQDGEIKPPALVFVQSKERAKELFGELVYDGIFVDAIHADRTKLQRDNTVKAFRAGKLWVLICTDLMARGVDFKGVETVINYDFPQSAATYIHRIGRTGRAGRNGKAITMFTIEDFESLRSIVGVMRQSGCEVPEWMLRLKARSKKERRMAEWRQPKRKRISTVSGYDRKKSHKRQQMVDASKKRKSGITKAHTGSSKFHQIVARTKKSKNRPHILRAKFAVPSELELDLNLELRFCCTACNRALTLTAHGKVHVSTLWQPFDVHLSFESGSRAPAAGSRGAAFARVILCPSMLCNPTAGLLTLEVLPQYPGGPGVTELLEASEVHDAAHAVHDKPAGLRLLLDTDGSPALMLDGRTQDPATRRQLCVEVSSKDAMQNVLLEMQALSGARRILVSVCLAALGPLGDVPVLVHHLHFGSRCSLALLASFEARRHQVELRDSEVLKPLSPPPMVDSKTFSGATDKEQKCHRLAEGLRRLPRPRAFVPSPARPQAEQIRRRRSNSVERVVSHPFLEQLGSDWYSGAMSILELQRGTSEIAALGKAARWQAAVAKLHALHSQELQPGIVTQLSSKDPKRKDTGSQAAGSMELFASLPSFQLQPDMVKLVCWPPDAVAVVGLQANTFTGNAAMSALERGSNWQLAASILFEVITALGRSSEWQAALQLLEDFKSQELEPGAISFNASIAACRGAGTSDADASQWHLALHLLRLLFADSGPSPPLSILWPPDMSLELLRRRWGRQKKSFMEMRGRSFIVDFPKLEACSSLLSACGRAGRWQAALQAFSGMCYWGPRPDVAACGALLDSFARAGLWVQALQLLNRMSLSRSLSLPEPDMAAYTAVMSACAVAFKWEHAMSCLQDMHHRLVRVSVAACNAAALACERAVQVQPLFDLVNGMQTGRLQADAITYLALTSALGKGQQWQQALGALHSLGCFAVQPSRNLVNSAITACEKGHAWLSAMSVFRELHRLKIQPTVVSSSAAITAAAAQQEWKPAVHLLDDMSSWQVQPDEIAWNSMLDASELSSQWTLACKLLARMASSVSTVALLAATGASEGAEHSKALMPLLAQLRSQCKKDLLDEAQRRNDRAEEAPSSLSHVLEAHEVLAAHGAASSELQLGAATAIFRPCLASLQSLCDHGVRSPEATSQLWEPVLERQFSLGLHCAVTVAFASDVFTRLALDNVAMAERPQGHSRSSWSSRAAHASRYVSRQLSDKTPSAESLAGWLASSLAMREGRKWRNIRGLVLGYGGDSDEVGPLRQITAELGRICQTDVVAAWHGLSCLQEAAVQANVIQFNTVISGCQKHSNWQLALHLLGSIERQGMLADVRSCSSALEACSRALKWQAAVTLFGSCLGSVQPDIILARVSSAISACGAGSQWPAALDLLYTLSTWQLQASEITYTNCFSALARGEQWQHSLALCETSSSWPSALQILELMPGWTMPAYNSVLTSCVTGSRWDLALGLYDSLKAGEGLNPTSVTYTALMGGAAQAQLWTLALHLVTEMQLLQVRSSTITWNSLMDVLHGAEQWLRALEVFAQLPKLSLQTDSISFVTAIRAAASASNWRHAIGLLADMPKAGVAVDRFACSSAIQACHQVSQWQQAIRMFASATSQKVEIDSVVCTAAIAAAGKAGYWQHALGVLRFMSTHDVQRNAVVYSSAISACARTGQWQLVLDLVQEMVENGCRSFSASKYDHTVQAGSSLDCFKHTVLVCLLQHFTSTAEPVHFVDTHAGRGIYLLDSRCSAESQNSEYGISQMLHRLGETPMPPSAACEYALAVKRHNKSALRTRAGLRFYPGSTVLALAWLRPQDTATVFEISEEMFSDLAGNIQHINTIHRKEAICADSYWWLLHRHIPTGKALVMIDPPCDPYDLHMAWSLFLVRKLRFERPQCCILMWYPCLDTLQTSNLYGQAAFLNTGEVLAAEFAVEDPTRTSLQSSGVLVFNPPPAADMLEELLHFLAGCLGSGPAKVHVKVFQLCGGETSKSARSSSLASTIRPSRSQKTRTHVDAGARKKETCCGQAAARKPTGWDDASEARDGPKYRRDFLAQQHAKVWKLQEQLSRCHVEKERQEQRFGHVRRALAAAKQELNTRGHERKPGVRSSRNKDSRPKGEASTSLGSSHLEHCMKLSVQATFESLCDTSPSHGLSRDFSFKAMTIGQDNPAGRGSEVTREVLGSRRLCTSVSLTSLLLGQVISVMNTLTGIFTSTLASDGISIPTIQSSLNYLLLAPLILLAYPQIRQEGLRLPWWRYALWALADVEGNCLVVLAYRYTSVASVMLLDGFTAAVVMLLSRLLLGTRYSKYHLAACFVCLCGLSLTVFADSSKAESTPLAWLGDLLVLLGCCCYASSNIQEEHLLKHGCSRYEALGMLGVCGSIISCIQAITLEGRNFVEITWSWKDITCLIGFQLCLFGVYMLVSIFLQIADAAVFNMSLLTCDVYSILFSWQVQHKDISWTYGPDRGPPLVAEQVCVVCGCLVPERSARYCAGCLPGTQREALDLRKSVGKSLATQASLQRRLEIQQEERAQLEVKHTDLEAKLYAAETGRPDSESEAAQQLMVLLTQLKTLKLDSEVRFFESSHSSHPPAAQAILPPATCPGGWCPGGWVIGEVAGWSWLERGWLMLAGSMKLVAGSKRVAGGCWRVAGWRARGFEGVCELSAGWLVASGLSVARVFAGGWWLEGWLEVDGG</sequence>
<dbReference type="GO" id="GO:0005524">
    <property type="term" value="F:ATP binding"/>
    <property type="evidence" value="ECO:0007669"/>
    <property type="project" value="UniProtKB-KW"/>
</dbReference>
<dbReference type="InterPro" id="IPR014014">
    <property type="entry name" value="RNA_helicase_DEAD_Q_motif"/>
</dbReference>
<dbReference type="Proteomes" id="UP000186817">
    <property type="component" value="Unassembled WGS sequence"/>
</dbReference>
<feature type="compositionally biased region" description="Basic and acidic residues" evidence="19">
    <location>
        <begin position="62"/>
        <end position="72"/>
    </location>
</feature>
<keyword evidence="5 20" id="KW-0812">Transmembrane</keyword>
<dbReference type="GO" id="GO:0030490">
    <property type="term" value="P:maturation of SSU-rRNA"/>
    <property type="evidence" value="ECO:0007669"/>
    <property type="project" value="InterPro"/>
</dbReference>
<keyword evidence="7" id="KW-0547">Nucleotide-binding</keyword>
<evidence type="ECO:0000256" key="5">
    <source>
        <dbReference type="ARBA" id="ARBA00022692"/>
    </source>
</evidence>
<evidence type="ECO:0000256" key="12">
    <source>
        <dbReference type="ARBA" id="ARBA00022989"/>
    </source>
</evidence>
<dbReference type="PROSITE" id="PS00039">
    <property type="entry name" value="DEAD_ATP_HELICASE"/>
    <property type="match status" value="1"/>
</dbReference>
<name>A0A1Q9EC24_SYMMI</name>
<dbReference type="GO" id="GO:0003724">
    <property type="term" value="F:RNA helicase activity"/>
    <property type="evidence" value="ECO:0007669"/>
    <property type="project" value="UniProtKB-EC"/>
</dbReference>
<feature type="coiled-coil region" evidence="18">
    <location>
        <begin position="3028"/>
        <end position="3055"/>
    </location>
</feature>
<keyword evidence="13 20" id="KW-0472">Membrane</keyword>
<comment type="similarity">
    <text evidence="2">Belongs to the SLC35F solute transporter family.</text>
</comment>
<dbReference type="InterPro" id="IPR002885">
    <property type="entry name" value="PPR_rpt"/>
</dbReference>
<feature type="region of interest" description="Disordered" evidence="19">
    <location>
        <begin position="674"/>
        <end position="722"/>
    </location>
</feature>
<evidence type="ECO:0000256" key="6">
    <source>
        <dbReference type="ARBA" id="ARBA00022737"/>
    </source>
</evidence>
<comment type="catalytic activity">
    <reaction evidence="15">
        <text>ATP + H2O = ADP + phosphate + H(+)</text>
        <dbReference type="Rhea" id="RHEA:13065"/>
        <dbReference type="ChEBI" id="CHEBI:15377"/>
        <dbReference type="ChEBI" id="CHEBI:15378"/>
        <dbReference type="ChEBI" id="CHEBI:30616"/>
        <dbReference type="ChEBI" id="CHEBI:43474"/>
        <dbReference type="ChEBI" id="CHEBI:456216"/>
        <dbReference type="EC" id="3.6.4.13"/>
    </reaction>
</comment>
<evidence type="ECO:0000256" key="16">
    <source>
        <dbReference type="PROSITE-ProRule" id="PRU00552"/>
    </source>
</evidence>
<evidence type="ECO:0000256" key="11">
    <source>
        <dbReference type="ARBA" id="ARBA00022884"/>
    </source>
</evidence>
<evidence type="ECO:0000256" key="7">
    <source>
        <dbReference type="ARBA" id="ARBA00022741"/>
    </source>
</evidence>
<feature type="region of interest" description="Disordered" evidence="19">
    <location>
        <begin position="2507"/>
        <end position="2555"/>
    </location>
</feature>
<dbReference type="Pfam" id="PF06027">
    <property type="entry name" value="SLC35F"/>
    <property type="match status" value="1"/>
</dbReference>
<dbReference type="InterPro" id="IPR037185">
    <property type="entry name" value="EmrE-like"/>
</dbReference>
<evidence type="ECO:0000256" key="15">
    <source>
        <dbReference type="ARBA" id="ARBA00047984"/>
    </source>
</evidence>
<keyword evidence="10" id="KW-0067">ATP-binding</keyword>
<dbReference type="InterPro" id="IPR014001">
    <property type="entry name" value="Helicase_ATP-bd"/>
</dbReference>
<dbReference type="PROSITE" id="PS51192">
    <property type="entry name" value="HELICASE_ATP_BIND_1"/>
    <property type="match status" value="1"/>
</dbReference>
<dbReference type="CDD" id="cd18787">
    <property type="entry name" value="SF2_C_DEAD"/>
    <property type="match status" value="1"/>
</dbReference>
<dbReference type="PROSITE" id="PS51375">
    <property type="entry name" value="PPR"/>
    <property type="match status" value="3"/>
</dbReference>
<dbReference type="InterPro" id="IPR044764">
    <property type="entry name" value="DDX52/Rok1_DEADc"/>
</dbReference>
<evidence type="ECO:0000313" key="24">
    <source>
        <dbReference type="EMBL" id="OLQ04975.1"/>
    </source>
</evidence>
<feature type="transmembrane region" description="Helical" evidence="20">
    <location>
        <begin position="2922"/>
        <end position="2942"/>
    </location>
</feature>
<dbReference type="Gene3D" id="3.40.50.150">
    <property type="entry name" value="Vaccinia Virus protein VP39"/>
    <property type="match status" value="1"/>
</dbReference>
<evidence type="ECO:0000256" key="10">
    <source>
        <dbReference type="ARBA" id="ARBA00022840"/>
    </source>
</evidence>
<feature type="transmembrane region" description="Helical" evidence="20">
    <location>
        <begin position="2851"/>
        <end position="2870"/>
    </location>
</feature>
<evidence type="ECO:0000259" key="21">
    <source>
        <dbReference type="PROSITE" id="PS51192"/>
    </source>
</evidence>
<dbReference type="Gene3D" id="1.25.40.10">
    <property type="entry name" value="Tetratricopeptide repeat domain"/>
    <property type="match status" value="6"/>
</dbReference>
<feature type="region of interest" description="Disordered" evidence="19">
    <location>
        <begin position="62"/>
        <end position="93"/>
    </location>
</feature>
<evidence type="ECO:0000256" key="17">
    <source>
        <dbReference type="PROSITE-ProRule" id="PRU00708"/>
    </source>
</evidence>
<dbReference type="NCBIfam" id="TIGR00756">
    <property type="entry name" value="PPR"/>
    <property type="match status" value="1"/>
</dbReference>
<dbReference type="InterPro" id="IPR009262">
    <property type="entry name" value="SLC35_F1/F2/F6"/>
</dbReference>
<proteinExistence type="inferred from homology"/>
<organism evidence="24 25">
    <name type="scientific">Symbiodinium microadriaticum</name>
    <name type="common">Dinoflagellate</name>
    <name type="synonym">Zooxanthella microadriatica</name>
    <dbReference type="NCBI Taxonomy" id="2951"/>
    <lineage>
        <taxon>Eukaryota</taxon>
        <taxon>Sar</taxon>
        <taxon>Alveolata</taxon>
        <taxon>Dinophyceae</taxon>
        <taxon>Suessiales</taxon>
        <taxon>Symbiodiniaceae</taxon>
        <taxon>Symbiodinium</taxon>
    </lineage>
</organism>
<feature type="transmembrane region" description="Helical" evidence="20">
    <location>
        <begin position="2821"/>
        <end position="2839"/>
    </location>
</feature>
<evidence type="ECO:0000256" key="3">
    <source>
        <dbReference type="ARBA" id="ARBA00012552"/>
    </source>
</evidence>
<dbReference type="Pfam" id="PF01535">
    <property type="entry name" value="PPR"/>
    <property type="match status" value="4"/>
</dbReference>
<accession>A0A1Q9EC24</accession>
<dbReference type="PANTHER" id="PTHR47447:SF17">
    <property type="entry name" value="OS12G0638900 PROTEIN"/>
    <property type="match status" value="1"/>
</dbReference>
<dbReference type="InterPro" id="IPR027417">
    <property type="entry name" value="P-loop_NTPase"/>
</dbReference>
<feature type="region of interest" description="Disordered" evidence="19">
    <location>
        <begin position="218"/>
        <end position="254"/>
    </location>
</feature>
<evidence type="ECO:0000256" key="8">
    <source>
        <dbReference type="ARBA" id="ARBA00022801"/>
    </source>
</evidence>
<dbReference type="SUPFAM" id="SSF53335">
    <property type="entry name" value="S-adenosyl-L-methionine-dependent methyltransferases"/>
    <property type="match status" value="1"/>
</dbReference>
<keyword evidence="9 24" id="KW-0347">Helicase</keyword>
<dbReference type="GO" id="GO:0008649">
    <property type="term" value="F:rRNA methyltransferase activity"/>
    <property type="evidence" value="ECO:0007669"/>
    <property type="project" value="InterPro"/>
</dbReference>
<evidence type="ECO:0000256" key="1">
    <source>
        <dbReference type="ARBA" id="ARBA00004141"/>
    </source>
</evidence>
<evidence type="ECO:0000256" key="19">
    <source>
        <dbReference type="SAM" id="MobiDB-lite"/>
    </source>
</evidence>
<evidence type="ECO:0000256" key="9">
    <source>
        <dbReference type="ARBA" id="ARBA00022806"/>
    </source>
</evidence>
<dbReference type="Gene3D" id="3.40.50.300">
    <property type="entry name" value="P-loop containing nucleotide triphosphate hydrolases"/>
    <property type="match status" value="2"/>
</dbReference>
<dbReference type="Pfam" id="PF00271">
    <property type="entry name" value="Helicase_C"/>
    <property type="match status" value="1"/>
</dbReference>
<keyword evidence="18" id="KW-0175">Coiled coil</keyword>
<keyword evidence="11" id="KW-0694">RNA-binding</keyword>
<keyword evidence="4" id="KW-0813">Transport</keyword>
<dbReference type="Pfam" id="PF00270">
    <property type="entry name" value="DEAD"/>
    <property type="match status" value="1"/>
</dbReference>
<dbReference type="PROSITE" id="PS51195">
    <property type="entry name" value="Q_MOTIF"/>
    <property type="match status" value="1"/>
</dbReference>
<feature type="short sequence motif" description="Q motif" evidence="16">
    <location>
        <begin position="292"/>
        <end position="320"/>
    </location>
</feature>
<comment type="subcellular location">
    <subcellularLocation>
        <location evidence="1">Membrane</location>
        <topology evidence="1">Multi-pass membrane protein</topology>
    </subcellularLocation>
</comment>
<feature type="region of interest" description="Disordered" evidence="19">
    <location>
        <begin position="2604"/>
        <end position="2637"/>
    </location>
</feature>
<dbReference type="InterPro" id="IPR011990">
    <property type="entry name" value="TPR-like_helical_dom_sf"/>
</dbReference>
<dbReference type="GO" id="GO:0003723">
    <property type="term" value="F:RNA binding"/>
    <property type="evidence" value="ECO:0007669"/>
    <property type="project" value="UniProtKB-KW"/>
</dbReference>
<feature type="domain" description="DEAD-box RNA helicase Q" evidence="23">
    <location>
        <begin position="292"/>
        <end position="320"/>
    </location>
</feature>
<keyword evidence="12 20" id="KW-1133">Transmembrane helix</keyword>
<evidence type="ECO:0000259" key="22">
    <source>
        <dbReference type="PROSITE" id="PS51194"/>
    </source>
</evidence>
<dbReference type="GO" id="GO:0022857">
    <property type="term" value="F:transmembrane transporter activity"/>
    <property type="evidence" value="ECO:0007669"/>
    <property type="project" value="InterPro"/>
</dbReference>
<dbReference type="GO" id="GO:0016787">
    <property type="term" value="F:hydrolase activity"/>
    <property type="evidence" value="ECO:0007669"/>
    <property type="project" value="UniProtKB-KW"/>
</dbReference>
<evidence type="ECO:0000256" key="13">
    <source>
        <dbReference type="ARBA" id="ARBA00023136"/>
    </source>
</evidence>
<feature type="domain" description="Helicase ATP-binding" evidence="21">
    <location>
        <begin position="323"/>
        <end position="493"/>
    </location>
</feature>
<dbReference type="InterPro" id="IPR000629">
    <property type="entry name" value="RNA-helicase_DEAD-box_CS"/>
</dbReference>
<reference evidence="24 25" key="1">
    <citation type="submission" date="2016-02" db="EMBL/GenBank/DDBJ databases">
        <title>Genome analysis of coral dinoflagellate symbionts highlights evolutionary adaptations to a symbiotic lifestyle.</title>
        <authorList>
            <person name="Aranda M."/>
            <person name="Li Y."/>
            <person name="Liew Y.J."/>
            <person name="Baumgarten S."/>
            <person name="Simakov O."/>
            <person name="Wilson M."/>
            <person name="Piel J."/>
            <person name="Ashoor H."/>
            <person name="Bougouffa S."/>
            <person name="Bajic V.B."/>
            <person name="Ryu T."/>
            <person name="Ravasi T."/>
            <person name="Bayer T."/>
            <person name="Micklem G."/>
            <person name="Kim H."/>
            <person name="Bhak J."/>
            <person name="Lajeunesse T.C."/>
            <person name="Voolstra C.R."/>
        </authorList>
    </citation>
    <scope>NUCLEOTIDE SEQUENCE [LARGE SCALE GENOMIC DNA]</scope>
    <source>
        <strain evidence="24 25">CCMP2467</strain>
    </source>
</reference>
<dbReference type="PANTHER" id="PTHR47447">
    <property type="entry name" value="OS03G0856100 PROTEIN"/>
    <property type="match status" value="1"/>
</dbReference>
<evidence type="ECO:0000256" key="4">
    <source>
        <dbReference type="ARBA" id="ARBA00022448"/>
    </source>
</evidence>
<dbReference type="InterPro" id="IPR011545">
    <property type="entry name" value="DEAD/DEAH_box_helicase_dom"/>
</dbReference>
<dbReference type="SUPFAM" id="SSF52540">
    <property type="entry name" value="P-loop containing nucleoside triphosphate hydrolases"/>
    <property type="match status" value="1"/>
</dbReference>
<comment type="caution">
    <text evidence="24">The sequence shown here is derived from an EMBL/GenBank/DDBJ whole genome shotgun (WGS) entry which is preliminary data.</text>
</comment>
<dbReference type="CDD" id="cd17957">
    <property type="entry name" value="DEADc_DDX52"/>
    <property type="match status" value="1"/>
</dbReference>
<feature type="compositionally biased region" description="Basic and acidic residues" evidence="19">
    <location>
        <begin position="2607"/>
        <end position="2630"/>
    </location>
</feature>
<keyword evidence="8" id="KW-0378">Hydrolase</keyword>
<dbReference type="EC" id="3.6.4.13" evidence="3"/>
<dbReference type="Pfam" id="PF04378">
    <property type="entry name" value="RsmJ"/>
    <property type="match status" value="1"/>
</dbReference>
<feature type="repeat" description="PPR" evidence="17">
    <location>
        <begin position="1811"/>
        <end position="1845"/>
    </location>
</feature>
<evidence type="ECO:0000256" key="14">
    <source>
        <dbReference type="ARBA" id="ARBA00024355"/>
    </source>
</evidence>
<keyword evidence="6" id="KW-0677">Repeat</keyword>
<feature type="compositionally biased region" description="Basic and acidic residues" evidence="19">
    <location>
        <begin position="2524"/>
        <end position="2535"/>
    </location>
</feature>
<dbReference type="OrthoDB" id="360161at2759"/>
<dbReference type="PROSITE" id="PS51194">
    <property type="entry name" value="HELICASE_CTER"/>
    <property type="match status" value="1"/>
</dbReference>
<feature type="transmembrane region" description="Helical" evidence="20">
    <location>
        <begin position="2882"/>
        <end position="2902"/>
    </location>
</feature>
<dbReference type="GO" id="GO:0070475">
    <property type="term" value="P:rRNA base methylation"/>
    <property type="evidence" value="ECO:0007669"/>
    <property type="project" value="InterPro"/>
</dbReference>
<evidence type="ECO:0000256" key="20">
    <source>
        <dbReference type="SAM" id="Phobius"/>
    </source>
</evidence>
<feature type="transmembrane region" description="Helical" evidence="20">
    <location>
        <begin position="2795"/>
        <end position="2814"/>
    </location>
</feature>
<dbReference type="GO" id="GO:0016020">
    <property type="term" value="C:membrane"/>
    <property type="evidence" value="ECO:0007669"/>
    <property type="project" value="UniProtKB-SubCell"/>
</dbReference>
<evidence type="ECO:0000259" key="23">
    <source>
        <dbReference type="PROSITE" id="PS51195"/>
    </source>
</evidence>
<dbReference type="SMART" id="SM00490">
    <property type="entry name" value="HELICc"/>
    <property type="match status" value="1"/>
</dbReference>